<feature type="coiled-coil region" evidence="1">
    <location>
        <begin position="96"/>
        <end position="138"/>
    </location>
</feature>
<dbReference type="InterPro" id="IPR018968">
    <property type="entry name" value="Phasin"/>
</dbReference>
<protein>
    <submittedName>
        <fullName evidence="3">Phasin</fullName>
    </submittedName>
</protein>
<evidence type="ECO:0000256" key="1">
    <source>
        <dbReference type="SAM" id="Coils"/>
    </source>
</evidence>
<feature type="domain" description="Phasin" evidence="2">
    <location>
        <begin position="30"/>
        <end position="124"/>
    </location>
</feature>
<dbReference type="Proteomes" id="UP000054683">
    <property type="component" value="Unassembled WGS sequence"/>
</dbReference>
<sequence>MTKPEYSDPFSQFSAMFQQYKLPGFDVQAILDARRKDVEALAAANRVAFGGMEALRDKQIEILRRALNDFQGIAQQFATSPAKPSSNPTEVVQNALHQALADMQEIAQKTQQAQTEAYAIVTRRIEEAAKELKSSLEQPKP</sequence>
<dbReference type="NCBIfam" id="TIGR01841">
    <property type="entry name" value="phasin"/>
    <property type="match status" value="1"/>
</dbReference>
<dbReference type="InterPro" id="IPR010127">
    <property type="entry name" value="Phasin_subfam-1"/>
</dbReference>
<evidence type="ECO:0000313" key="4">
    <source>
        <dbReference type="Proteomes" id="UP000054683"/>
    </source>
</evidence>
<keyword evidence="1" id="KW-0175">Coiled coil</keyword>
<gene>
    <name evidence="3" type="ORF">AWB69_01444</name>
</gene>
<proteinExistence type="predicted"/>
<reference evidence="3 4" key="1">
    <citation type="submission" date="2016-01" db="EMBL/GenBank/DDBJ databases">
        <authorList>
            <person name="Oliw E.H."/>
        </authorList>
    </citation>
    <scope>NUCLEOTIDE SEQUENCE [LARGE SCALE GENOMIC DNA]</scope>
    <source>
        <strain evidence="3">LMG 27134</strain>
    </source>
</reference>
<dbReference type="Pfam" id="PF09361">
    <property type="entry name" value="Phasin_2"/>
    <property type="match status" value="1"/>
</dbReference>
<dbReference type="OrthoDB" id="8964077at2"/>
<organism evidence="3 4">
    <name type="scientific">Caballeronia udeis</name>
    <dbReference type="NCBI Taxonomy" id="1232866"/>
    <lineage>
        <taxon>Bacteria</taxon>
        <taxon>Pseudomonadati</taxon>
        <taxon>Pseudomonadota</taxon>
        <taxon>Betaproteobacteria</taxon>
        <taxon>Burkholderiales</taxon>
        <taxon>Burkholderiaceae</taxon>
        <taxon>Caballeronia</taxon>
    </lineage>
</organism>
<evidence type="ECO:0000259" key="2">
    <source>
        <dbReference type="Pfam" id="PF09361"/>
    </source>
</evidence>
<dbReference type="AlphaFoldDB" id="A0A158FNX2"/>
<dbReference type="EMBL" id="FCOK02000006">
    <property type="protein sequence ID" value="SAL21554.1"/>
    <property type="molecule type" value="Genomic_DNA"/>
</dbReference>
<accession>A0A158FNX2</accession>
<name>A0A158FNX2_9BURK</name>
<evidence type="ECO:0000313" key="3">
    <source>
        <dbReference type="EMBL" id="SAL21554.1"/>
    </source>
</evidence>
<dbReference type="RefSeq" id="WP_062083634.1">
    <property type="nucleotide sequence ID" value="NZ_FCOK02000006.1"/>
</dbReference>